<dbReference type="SMART" id="SM00530">
    <property type="entry name" value="HTH_XRE"/>
    <property type="match status" value="1"/>
</dbReference>
<evidence type="ECO:0000313" key="3">
    <source>
        <dbReference type="EMBL" id="RGS65094.1"/>
    </source>
</evidence>
<dbReference type="Proteomes" id="UP000285462">
    <property type="component" value="Unassembled WGS sequence"/>
</dbReference>
<dbReference type="GO" id="GO:0003677">
    <property type="term" value="F:DNA binding"/>
    <property type="evidence" value="ECO:0007669"/>
    <property type="project" value="InterPro"/>
</dbReference>
<protein>
    <submittedName>
        <fullName evidence="2">The helix-turn-helix motif</fullName>
    </submittedName>
    <submittedName>
        <fullName evidence="3">XRE family transcriptional regulator</fullName>
    </submittedName>
</protein>
<dbReference type="SUPFAM" id="SSF47413">
    <property type="entry name" value="lambda repressor-like DNA-binding domains"/>
    <property type="match status" value="1"/>
</dbReference>
<evidence type="ECO:0000313" key="5">
    <source>
        <dbReference type="Proteomes" id="UP000285462"/>
    </source>
</evidence>
<accession>A0A173ZNQ3</accession>
<sequence length="82" mass="9228">MTSETELMRANIRGEMARRGMTQEDIAKAIGCERPLANKKLTGKKDFTVSDLEKIADMFGMTLFQFTAVLLQPIDSIKQFKA</sequence>
<dbReference type="AlphaFoldDB" id="A0A173ZNQ3"/>
<dbReference type="Pfam" id="PF13443">
    <property type="entry name" value="HTH_26"/>
    <property type="match status" value="1"/>
</dbReference>
<evidence type="ECO:0000259" key="1">
    <source>
        <dbReference type="PROSITE" id="PS50943"/>
    </source>
</evidence>
<dbReference type="Gene3D" id="1.10.260.40">
    <property type="entry name" value="lambda repressor-like DNA-binding domains"/>
    <property type="match status" value="1"/>
</dbReference>
<name>A0A173ZNQ3_BIFAD</name>
<dbReference type="Proteomes" id="UP000095647">
    <property type="component" value="Unassembled WGS sequence"/>
</dbReference>
<evidence type="ECO:0000313" key="2">
    <source>
        <dbReference type="EMBL" id="CUN78052.1"/>
    </source>
</evidence>
<proteinExistence type="predicted"/>
<dbReference type="EMBL" id="CYYI01000004">
    <property type="protein sequence ID" value="CUN78052.1"/>
    <property type="molecule type" value="Genomic_DNA"/>
</dbReference>
<dbReference type="InterPro" id="IPR001387">
    <property type="entry name" value="Cro/C1-type_HTH"/>
</dbReference>
<dbReference type="InterPro" id="IPR010982">
    <property type="entry name" value="Lambda_DNA-bd_dom_sf"/>
</dbReference>
<dbReference type="PROSITE" id="PS50943">
    <property type="entry name" value="HTH_CROC1"/>
    <property type="match status" value="1"/>
</dbReference>
<dbReference type="RefSeq" id="WP_081028318.1">
    <property type="nucleotide sequence ID" value="NZ_CYYI01000004.1"/>
</dbReference>
<reference evidence="2 4" key="1">
    <citation type="submission" date="2015-09" db="EMBL/GenBank/DDBJ databases">
        <authorList>
            <consortium name="Pathogen Informatics"/>
        </authorList>
    </citation>
    <scope>NUCLEOTIDE SEQUENCE [LARGE SCALE GENOMIC DNA]</scope>
    <source>
        <strain evidence="2 4">2789STDY5608824</strain>
    </source>
</reference>
<dbReference type="CDD" id="cd00093">
    <property type="entry name" value="HTH_XRE"/>
    <property type="match status" value="1"/>
</dbReference>
<organism evidence="2 4">
    <name type="scientific">Bifidobacterium adolescentis</name>
    <dbReference type="NCBI Taxonomy" id="1680"/>
    <lineage>
        <taxon>Bacteria</taxon>
        <taxon>Bacillati</taxon>
        <taxon>Actinomycetota</taxon>
        <taxon>Actinomycetes</taxon>
        <taxon>Bifidobacteriales</taxon>
        <taxon>Bifidobacteriaceae</taxon>
        <taxon>Bifidobacterium</taxon>
    </lineage>
</organism>
<gene>
    <name evidence="3" type="ORF">DWX79_05710</name>
    <name evidence="2" type="ORF">ERS852382_01331</name>
</gene>
<evidence type="ECO:0000313" key="4">
    <source>
        <dbReference type="Proteomes" id="UP000095647"/>
    </source>
</evidence>
<dbReference type="EMBL" id="QRVT01000002">
    <property type="protein sequence ID" value="RGS65094.1"/>
    <property type="molecule type" value="Genomic_DNA"/>
</dbReference>
<reference evidence="3 5" key="2">
    <citation type="submission" date="2018-08" db="EMBL/GenBank/DDBJ databases">
        <title>A genome reference for cultivated species of the human gut microbiota.</title>
        <authorList>
            <person name="Zou Y."/>
            <person name="Xue W."/>
            <person name="Luo G."/>
        </authorList>
    </citation>
    <scope>NUCLEOTIDE SEQUENCE [LARGE SCALE GENOMIC DNA]</scope>
    <source>
        <strain evidence="3 5">AF21-27</strain>
    </source>
</reference>
<feature type="domain" description="HTH cro/C1-type" evidence="1">
    <location>
        <begin position="12"/>
        <end position="71"/>
    </location>
</feature>